<reference evidence="2" key="1">
    <citation type="submission" date="2023-03" db="EMBL/GenBank/DDBJ databases">
        <title>Massive genome expansion in bonnet fungi (Mycena s.s.) driven by repeated elements and novel gene families across ecological guilds.</title>
        <authorList>
            <consortium name="Lawrence Berkeley National Laboratory"/>
            <person name="Harder C.B."/>
            <person name="Miyauchi S."/>
            <person name="Viragh M."/>
            <person name="Kuo A."/>
            <person name="Thoen E."/>
            <person name="Andreopoulos B."/>
            <person name="Lu D."/>
            <person name="Skrede I."/>
            <person name="Drula E."/>
            <person name="Henrissat B."/>
            <person name="Morin E."/>
            <person name="Kohler A."/>
            <person name="Barry K."/>
            <person name="LaButti K."/>
            <person name="Morin E."/>
            <person name="Salamov A."/>
            <person name="Lipzen A."/>
            <person name="Mereny Z."/>
            <person name="Hegedus B."/>
            <person name="Baldrian P."/>
            <person name="Stursova M."/>
            <person name="Weitz H."/>
            <person name="Taylor A."/>
            <person name="Grigoriev I.V."/>
            <person name="Nagy L.G."/>
            <person name="Martin F."/>
            <person name="Kauserud H."/>
        </authorList>
    </citation>
    <scope>NUCLEOTIDE SEQUENCE</scope>
    <source>
        <strain evidence="2">CBHHK182m</strain>
    </source>
</reference>
<accession>A0AAD7JBX3</accession>
<evidence type="ECO:0000313" key="2">
    <source>
        <dbReference type="EMBL" id="KAJ7761363.1"/>
    </source>
</evidence>
<dbReference type="Proteomes" id="UP001215598">
    <property type="component" value="Unassembled WGS sequence"/>
</dbReference>
<evidence type="ECO:0000256" key="1">
    <source>
        <dbReference type="SAM" id="MobiDB-lite"/>
    </source>
</evidence>
<proteinExistence type="predicted"/>
<feature type="region of interest" description="Disordered" evidence="1">
    <location>
        <begin position="133"/>
        <end position="164"/>
    </location>
</feature>
<feature type="compositionally biased region" description="Polar residues" evidence="1">
    <location>
        <begin position="148"/>
        <end position="158"/>
    </location>
</feature>
<dbReference type="AlphaFoldDB" id="A0AAD7JBX3"/>
<sequence>MKGGAKCGVDIQTLYKLRSRPGRTGAAEDRPGTNELRNAYGKNVEGPKTPFLLRKHMEICGTRPDNWNEAQQRRKREQLLLPSTSGWRLKKYKYIPLRVTPLNSGTNQGQLGPGASRKPVRTTLPLDKFEAEGNSVTPELQARGSRIRGTSPNGQQPNLAACNR</sequence>
<dbReference type="EMBL" id="JARKIB010000035">
    <property type="protein sequence ID" value="KAJ7761363.1"/>
    <property type="molecule type" value="Genomic_DNA"/>
</dbReference>
<name>A0AAD7JBX3_9AGAR</name>
<protein>
    <submittedName>
        <fullName evidence="2">Uncharacterized protein</fullName>
    </submittedName>
</protein>
<feature type="region of interest" description="Disordered" evidence="1">
    <location>
        <begin position="19"/>
        <end position="44"/>
    </location>
</feature>
<gene>
    <name evidence="2" type="ORF">B0H16DRAFT_1456110</name>
</gene>
<comment type="caution">
    <text evidence="2">The sequence shown here is derived from an EMBL/GenBank/DDBJ whole genome shotgun (WGS) entry which is preliminary data.</text>
</comment>
<evidence type="ECO:0000313" key="3">
    <source>
        <dbReference type="Proteomes" id="UP001215598"/>
    </source>
</evidence>
<organism evidence="2 3">
    <name type="scientific">Mycena metata</name>
    <dbReference type="NCBI Taxonomy" id="1033252"/>
    <lineage>
        <taxon>Eukaryota</taxon>
        <taxon>Fungi</taxon>
        <taxon>Dikarya</taxon>
        <taxon>Basidiomycota</taxon>
        <taxon>Agaricomycotina</taxon>
        <taxon>Agaricomycetes</taxon>
        <taxon>Agaricomycetidae</taxon>
        <taxon>Agaricales</taxon>
        <taxon>Marasmiineae</taxon>
        <taxon>Mycenaceae</taxon>
        <taxon>Mycena</taxon>
    </lineage>
</organism>
<keyword evidence="3" id="KW-1185">Reference proteome</keyword>